<reference evidence="2" key="2">
    <citation type="submission" date="2015-01" db="EMBL/GenBank/DDBJ databases">
        <title>Evolutionary Origins and Diversification of the Mycorrhizal Mutualists.</title>
        <authorList>
            <consortium name="DOE Joint Genome Institute"/>
            <consortium name="Mycorrhizal Genomics Consortium"/>
            <person name="Kohler A."/>
            <person name="Kuo A."/>
            <person name="Nagy L.G."/>
            <person name="Floudas D."/>
            <person name="Copeland A."/>
            <person name="Barry K.W."/>
            <person name="Cichocki N."/>
            <person name="Veneault-Fourrey C."/>
            <person name="LaButti K."/>
            <person name="Lindquist E.A."/>
            <person name="Lipzen A."/>
            <person name="Lundell T."/>
            <person name="Morin E."/>
            <person name="Murat C."/>
            <person name="Riley R."/>
            <person name="Ohm R."/>
            <person name="Sun H."/>
            <person name="Tunlid A."/>
            <person name="Henrissat B."/>
            <person name="Grigoriev I.V."/>
            <person name="Hibbett D.S."/>
            <person name="Martin F."/>
        </authorList>
    </citation>
    <scope>NUCLEOTIDE SEQUENCE [LARGE SCALE GENOMIC DNA]</scope>
    <source>
        <strain evidence="2">Foug A</strain>
    </source>
</reference>
<evidence type="ECO:0000313" key="2">
    <source>
        <dbReference type="Proteomes" id="UP000053989"/>
    </source>
</evidence>
<protein>
    <recommendedName>
        <fullName evidence="3">Endonuclease/exonuclease/phosphatase domain-containing protein</fullName>
    </recommendedName>
</protein>
<proteinExistence type="predicted"/>
<evidence type="ECO:0008006" key="3">
    <source>
        <dbReference type="Google" id="ProtNLM"/>
    </source>
</evidence>
<reference evidence="1 2" key="1">
    <citation type="submission" date="2014-04" db="EMBL/GenBank/DDBJ databases">
        <authorList>
            <consortium name="DOE Joint Genome Institute"/>
            <person name="Kuo A."/>
            <person name="Kohler A."/>
            <person name="Nagy L.G."/>
            <person name="Floudas D."/>
            <person name="Copeland A."/>
            <person name="Barry K.W."/>
            <person name="Cichocki N."/>
            <person name="Veneault-Fourrey C."/>
            <person name="LaButti K."/>
            <person name="Lindquist E.A."/>
            <person name="Lipzen A."/>
            <person name="Lundell T."/>
            <person name="Morin E."/>
            <person name="Murat C."/>
            <person name="Sun H."/>
            <person name="Tunlid A."/>
            <person name="Henrissat B."/>
            <person name="Grigoriev I.V."/>
            <person name="Hibbett D.S."/>
            <person name="Martin F."/>
            <person name="Nordberg H.P."/>
            <person name="Cantor M.N."/>
            <person name="Hua S.X."/>
        </authorList>
    </citation>
    <scope>NUCLEOTIDE SEQUENCE [LARGE SCALE GENOMIC DNA]</scope>
    <source>
        <strain evidence="1 2">Foug A</strain>
    </source>
</reference>
<name>A0A0C3D9G2_9AGAM</name>
<dbReference type="AlphaFoldDB" id="A0A0C3D9G2"/>
<dbReference type="EMBL" id="KN822192">
    <property type="protein sequence ID" value="KIM53034.1"/>
    <property type="molecule type" value="Genomic_DNA"/>
</dbReference>
<dbReference type="OrthoDB" id="3264871at2759"/>
<organism evidence="1 2">
    <name type="scientific">Scleroderma citrinum Foug A</name>
    <dbReference type="NCBI Taxonomy" id="1036808"/>
    <lineage>
        <taxon>Eukaryota</taxon>
        <taxon>Fungi</taxon>
        <taxon>Dikarya</taxon>
        <taxon>Basidiomycota</taxon>
        <taxon>Agaricomycotina</taxon>
        <taxon>Agaricomycetes</taxon>
        <taxon>Agaricomycetidae</taxon>
        <taxon>Boletales</taxon>
        <taxon>Sclerodermatineae</taxon>
        <taxon>Sclerodermataceae</taxon>
        <taxon>Scleroderma</taxon>
    </lineage>
</organism>
<dbReference type="Proteomes" id="UP000053989">
    <property type="component" value="Unassembled WGS sequence"/>
</dbReference>
<accession>A0A0C3D9G2</accession>
<gene>
    <name evidence="1" type="ORF">SCLCIDRAFT_11708</name>
</gene>
<sequence length="132" mass="13980">MGSGPILKWTSVMNMLRTKQIGVLALQETHLNEKTTSQIRTVFDKKIMVLNSGAPHRLRDGRSGGAWQMGRQRAVVSSGGANIVVSLWWCLVAMGVMGDLPGDRAIINGGGAWGTGSAVVSGSGGRYGGCHW</sequence>
<dbReference type="InParanoid" id="A0A0C3D9G2"/>
<keyword evidence="2" id="KW-1185">Reference proteome</keyword>
<dbReference type="HOGENOM" id="CLU_1918323_0_0_1"/>
<evidence type="ECO:0000313" key="1">
    <source>
        <dbReference type="EMBL" id="KIM53034.1"/>
    </source>
</evidence>